<keyword evidence="9" id="KW-1185">Reference proteome</keyword>
<evidence type="ECO:0000313" key="8">
    <source>
        <dbReference type="EMBL" id="ACK67523.1"/>
    </source>
</evidence>
<dbReference type="PANTHER" id="PTHR20863">
    <property type="entry name" value="ACYL CARRIER PROTEIN"/>
    <property type="match status" value="1"/>
</dbReference>
<keyword evidence="3" id="KW-0597">Phosphoprotein</keyword>
<dbReference type="InterPro" id="IPR003231">
    <property type="entry name" value="ACP"/>
</dbReference>
<keyword evidence="1" id="KW-0596">Phosphopantetheine</keyword>
<evidence type="ECO:0000256" key="2">
    <source>
        <dbReference type="ARBA" id="ARBA00022516"/>
    </source>
</evidence>
<dbReference type="OrthoDB" id="510924at2"/>
<name>B7K1I1_RIPO1</name>
<proteinExistence type="predicted"/>
<dbReference type="STRING" id="41431.PCC8801_3559"/>
<protein>
    <recommendedName>
        <fullName evidence="7">Carrier domain-containing protein</fullName>
    </recommendedName>
</protein>
<dbReference type="eggNOG" id="COG0236">
    <property type="taxonomic scope" value="Bacteria"/>
</dbReference>
<gene>
    <name evidence="8" type="ordered locus">PCC8801_3559</name>
</gene>
<accession>B7K1I1</accession>
<reference evidence="9" key="1">
    <citation type="journal article" date="2011" name="MBio">
        <title>Novel metabolic attributes of the genus Cyanothece, comprising a group of unicellular nitrogen-fixing Cyanobacteria.</title>
        <authorList>
            <person name="Bandyopadhyay A."/>
            <person name="Elvitigala T."/>
            <person name="Welsh E."/>
            <person name="Stockel J."/>
            <person name="Liberton M."/>
            <person name="Min H."/>
            <person name="Sherman L.A."/>
            <person name="Pakrasi H.B."/>
        </authorList>
    </citation>
    <scope>NUCLEOTIDE SEQUENCE [LARGE SCALE GENOMIC DNA]</scope>
    <source>
        <strain evidence="9">PCC 8801</strain>
    </source>
</reference>
<dbReference type="SUPFAM" id="SSF47336">
    <property type="entry name" value="ACP-like"/>
    <property type="match status" value="1"/>
</dbReference>
<evidence type="ECO:0000256" key="4">
    <source>
        <dbReference type="ARBA" id="ARBA00022832"/>
    </source>
</evidence>
<dbReference type="GO" id="GO:0016020">
    <property type="term" value="C:membrane"/>
    <property type="evidence" value="ECO:0007669"/>
    <property type="project" value="GOC"/>
</dbReference>
<keyword evidence="5" id="KW-0443">Lipid metabolism</keyword>
<dbReference type="GO" id="GO:0000036">
    <property type="term" value="F:acyl carrier activity"/>
    <property type="evidence" value="ECO:0007669"/>
    <property type="project" value="TreeGrafter"/>
</dbReference>
<dbReference type="InterPro" id="IPR009081">
    <property type="entry name" value="PP-bd_ACP"/>
</dbReference>
<evidence type="ECO:0000256" key="5">
    <source>
        <dbReference type="ARBA" id="ARBA00023098"/>
    </source>
</evidence>
<dbReference type="Proteomes" id="UP000008204">
    <property type="component" value="Chromosome"/>
</dbReference>
<evidence type="ECO:0000256" key="3">
    <source>
        <dbReference type="ARBA" id="ARBA00022553"/>
    </source>
</evidence>
<keyword evidence="4" id="KW-0276">Fatty acid metabolism</keyword>
<evidence type="ECO:0000256" key="1">
    <source>
        <dbReference type="ARBA" id="ARBA00022450"/>
    </source>
</evidence>
<dbReference type="GO" id="GO:0005829">
    <property type="term" value="C:cytosol"/>
    <property type="evidence" value="ECO:0007669"/>
    <property type="project" value="TreeGrafter"/>
</dbReference>
<dbReference type="HOGENOM" id="CLU_1037153_0_0_3"/>
<sequence>MTTNDTLYTSNILKQAIISYLDQNVPKTEEGLTILVSQCDDLVWNIATYIYNKSGHQVEFSLIRDTINNRIRTLRKQFDDIKVKAIKIKEEESNRLAQEAKIKKEYLNELSKQLKESGRNKNLCYLFSKIKEIISEQLSVELHKITLNSHIEDDLRADSLDNLEIIMMVEEYFDIEISFNNTDLIYKKGELWCGNLEYIMDCTVGKLLDEVYKIIEQQNPDKLKIAT</sequence>
<dbReference type="AlphaFoldDB" id="B7K1I1"/>
<dbReference type="EMBL" id="CP001287">
    <property type="protein sequence ID" value="ACK67523.1"/>
    <property type="molecule type" value="Genomic_DNA"/>
</dbReference>
<dbReference type="KEGG" id="cyp:PCC8801_3559"/>
<dbReference type="Gene3D" id="1.10.1200.10">
    <property type="entry name" value="ACP-like"/>
    <property type="match status" value="1"/>
</dbReference>
<dbReference type="InterPro" id="IPR036736">
    <property type="entry name" value="ACP-like_sf"/>
</dbReference>
<evidence type="ECO:0000313" key="9">
    <source>
        <dbReference type="Proteomes" id="UP000008204"/>
    </source>
</evidence>
<evidence type="ECO:0000256" key="6">
    <source>
        <dbReference type="ARBA" id="ARBA00023160"/>
    </source>
</evidence>
<organism evidence="8 9">
    <name type="scientific">Rippkaea orientalis (strain PCC 8801 / RF-1)</name>
    <name type="common">Cyanothece sp. (strain PCC 8801)</name>
    <dbReference type="NCBI Taxonomy" id="41431"/>
    <lineage>
        <taxon>Bacteria</taxon>
        <taxon>Bacillati</taxon>
        <taxon>Cyanobacteriota</taxon>
        <taxon>Cyanophyceae</taxon>
        <taxon>Oscillatoriophycideae</taxon>
        <taxon>Chroococcales</taxon>
        <taxon>Aphanothecaceae</taxon>
        <taxon>Rippkaea</taxon>
        <taxon>Rippkaea orientalis</taxon>
    </lineage>
</organism>
<feature type="domain" description="Carrier" evidence="7">
    <location>
        <begin position="129"/>
        <end position="179"/>
    </location>
</feature>
<dbReference type="RefSeq" id="WP_012596781.1">
    <property type="nucleotide sequence ID" value="NC_011726.1"/>
</dbReference>
<dbReference type="GO" id="GO:0009245">
    <property type="term" value="P:lipid A biosynthetic process"/>
    <property type="evidence" value="ECO:0007669"/>
    <property type="project" value="TreeGrafter"/>
</dbReference>
<dbReference type="PANTHER" id="PTHR20863:SF76">
    <property type="entry name" value="CARRIER DOMAIN-CONTAINING PROTEIN"/>
    <property type="match status" value="1"/>
</dbReference>
<keyword evidence="6" id="KW-0275">Fatty acid biosynthesis</keyword>
<keyword evidence="2" id="KW-0444">Lipid biosynthesis</keyword>
<dbReference type="Pfam" id="PF00550">
    <property type="entry name" value="PP-binding"/>
    <property type="match status" value="1"/>
</dbReference>
<evidence type="ECO:0000259" key="7">
    <source>
        <dbReference type="Pfam" id="PF00550"/>
    </source>
</evidence>
<dbReference type="GO" id="GO:0000035">
    <property type="term" value="F:acyl binding"/>
    <property type="evidence" value="ECO:0007669"/>
    <property type="project" value="TreeGrafter"/>
</dbReference>